<keyword evidence="2 11" id="KW-1003">Cell membrane</keyword>
<dbReference type="PROSITE" id="PS51196">
    <property type="entry name" value="SECA_MOTOR_DEAD"/>
    <property type="match status" value="1"/>
</dbReference>
<feature type="binding site" evidence="11">
    <location>
        <position position="121"/>
    </location>
    <ligand>
        <name>ATP</name>
        <dbReference type="ChEBI" id="CHEBI:30616"/>
    </ligand>
</feature>
<protein>
    <recommendedName>
        <fullName evidence="11">Protein translocase subunit SecA</fullName>
        <ecNumber evidence="11">7.4.2.8</ecNumber>
    </recommendedName>
</protein>
<dbReference type="PANTHER" id="PTHR30612:SF0">
    <property type="entry name" value="CHLOROPLAST PROTEIN-TRANSPORTING ATPASE"/>
    <property type="match status" value="1"/>
</dbReference>
<dbReference type="Gene3D" id="3.40.50.300">
    <property type="entry name" value="P-loop containing nucleotide triphosphate hydrolases"/>
    <property type="match status" value="2"/>
</dbReference>
<dbReference type="GO" id="GO:0017038">
    <property type="term" value="P:protein import"/>
    <property type="evidence" value="ECO:0007669"/>
    <property type="project" value="InterPro"/>
</dbReference>
<dbReference type="InterPro" id="IPR036670">
    <property type="entry name" value="SecA_X-link_sf"/>
</dbReference>
<comment type="function">
    <text evidence="11">Part of the Sec protein translocase complex. Interacts with the SecYEG preprotein conducting channel. Has a central role in coupling the hydrolysis of ATP to the transfer of proteins into and across the cell membrane, serving both as a receptor for the preprotein-SecB complex and as an ATP-driven molecular motor driving the stepwise translocation of polypeptide chains across the membrane.</text>
</comment>
<dbReference type="InterPro" id="IPR027417">
    <property type="entry name" value="P-loop_NTPase"/>
</dbReference>
<evidence type="ECO:0000313" key="16">
    <source>
        <dbReference type="Proteomes" id="UP000567186"/>
    </source>
</evidence>
<keyword evidence="8 11" id="KW-1278">Translocase</keyword>
<evidence type="ECO:0000256" key="4">
    <source>
        <dbReference type="ARBA" id="ARBA00022519"/>
    </source>
</evidence>
<evidence type="ECO:0000256" key="6">
    <source>
        <dbReference type="ARBA" id="ARBA00022840"/>
    </source>
</evidence>
<comment type="caution">
    <text evidence="15">The sequence shown here is derived from an EMBL/GenBank/DDBJ whole genome shotgun (WGS) entry which is preliminary data.</text>
</comment>
<dbReference type="GO" id="GO:0005524">
    <property type="term" value="F:ATP binding"/>
    <property type="evidence" value="ECO:0007669"/>
    <property type="project" value="UniProtKB-UniRule"/>
</dbReference>
<dbReference type="EC" id="7.4.2.8" evidence="11"/>
<dbReference type="PROSITE" id="PS01312">
    <property type="entry name" value="SECA"/>
    <property type="match status" value="1"/>
</dbReference>
<gene>
    <name evidence="11" type="primary">secA</name>
    <name evidence="15" type="ORF">HIU99_15560</name>
</gene>
<feature type="binding site" evidence="11">
    <location>
        <begin position="139"/>
        <end position="143"/>
    </location>
    <ligand>
        <name>ATP</name>
        <dbReference type="ChEBI" id="CHEBI:30616"/>
    </ligand>
</feature>
<dbReference type="InterPro" id="IPR000185">
    <property type="entry name" value="SecA"/>
</dbReference>
<dbReference type="EMBL" id="JABCKY010000007">
    <property type="protein sequence ID" value="NMT65003.1"/>
    <property type="molecule type" value="Genomic_DNA"/>
</dbReference>
<dbReference type="AlphaFoldDB" id="A0A7Y0WTI0"/>
<comment type="subcellular location">
    <subcellularLocation>
        <location evidence="11">Cell membrane</location>
        <topology evidence="11">Peripheral membrane protein</topology>
        <orientation evidence="11">Cytoplasmic side</orientation>
    </subcellularLocation>
    <subcellularLocation>
        <location evidence="11">Cytoplasm</location>
    </subcellularLocation>
    <text evidence="11">Distribution is 50-50.</text>
</comment>
<dbReference type="Pfam" id="PF21090">
    <property type="entry name" value="P-loop_SecA"/>
    <property type="match status" value="1"/>
</dbReference>
<dbReference type="GO" id="GO:0065002">
    <property type="term" value="P:intracellular protein transmembrane transport"/>
    <property type="evidence" value="ECO:0007669"/>
    <property type="project" value="UniProtKB-UniRule"/>
</dbReference>
<dbReference type="Pfam" id="PF07517">
    <property type="entry name" value="SecA_DEAD"/>
    <property type="match status" value="1"/>
</dbReference>
<dbReference type="InterPro" id="IPR014018">
    <property type="entry name" value="SecA_motor_DEAD"/>
</dbReference>
<evidence type="ECO:0000256" key="11">
    <source>
        <dbReference type="HAMAP-Rule" id="MF_01382"/>
    </source>
</evidence>
<comment type="catalytic activity">
    <reaction evidence="11">
        <text>ATP + H2O + cellular proteinSide 1 = ADP + phosphate + cellular proteinSide 2.</text>
        <dbReference type="EC" id="7.4.2.8"/>
    </reaction>
</comment>
<feature type="binding site" evidence="11">
    <location>
        <position position="546"/>
    </location>
    <ligand>
        <name>ATP</name>
        <dbReference type="ChEBI" id="CHEBI:30616"/>
    </ligand>
</feature>
<dbReference type="GO" id="GO:0005829">
    <property type="term" value="C:cytosol"/>
    <property type="evidence" value="ECO:0007669"/>
    <property type="project" value="TreeGrafter"/>
</dbReference>
<comment type="similarity">
    <text evidence="11">Belongs to the SecA family.</text>
</comment>
<organism evidence="15 16">
    <name type="scientific">Marinobacter orientalis</name>
    <dbReference type="NCBI Taxonomy" id="1928859"/>
    <lineage>
        <taxon>Bacteria</taxon>
        <taxon>Pseudomonadati</taxon>
        <taxon>Pseudomonadota</taxon>
        <taxon>Gammaproteobacteria</taxon>
        <taxon>Pseudomonadales</taxon>
        <taxon>Marinobacteraceae</taxon>
        <taxon>Marinobacter</taxon>
    </lineage>
</organism>
<evidence type="ECO:0000259" key="13">
    <source>
        <dbReference type="PROSITE" id="PS51194"/>
    </source>
</evidence>
<feature type="domain" description="SecA family profile" evidence="14">
    <location>
        <begin position="36"/>
        <end position="623"/>
    </location>
</feature>
<dbReference type="PROSITE" id="PS51192">
    <property type="entry name" value="HELICASE_ATP_BIND_1"/>
    <property type="match status" value="1"/>
</dbReference>
<keyword evidence="3 11" id="KW-0963">Cytoplasm</keyword>
<evidence type="ECO:0000259" key="12">
    <source>
        <dbReference type="PROSITE" id="PS51192"/>
    </source>
</evidence>
<keyword evidence="1 11" id="KW-0813">Transport</keyword>
<dbReference type="Pfam" id="PF01043">
    <property type="entry name" value="SecA_PP_bind"/>
    <property type="match status" value="1"/>
</dbReference>
<evidence type="ECO:0000256" key="3">
    <source>
        <dbReference type="ARBA" id="ARBA00022490"/>
    </source>
</evidence>
<dbReference type="GO" id="GO:0006605">
    <property type="term" value="P:protein targeting"/>
    <property type="evidence" value="ECO:0007669"/>
    <property type="project" value="UniProtKB-UniRule"/>
</dbReference>
<evidence type="ECO:0000259" key="14">
    <source>
        <dbReference type="PROSITE" id="PS51196"/>
    </source>
</evidence>
<keyword evidence="10 11" id="KW-0472">Membrane</keyword>
<dbReference type="OrthoDB" id="9805579at2"/>
<dbReference type="Proteomes" id="UP000567186">
    <property type="component" value="Unassembled WGS sequence"/>
</dbReference>
<dbReference type="GO" id="GO:0005886">
    <property type="term" value="C:plasma membrane"/>
    <property type="evidence" value="ECO:0007669"/>
    <property type="project" value="UniProtKB-SubCell"/>
</dbReference>
<dbReference type="CDD" id="cd17928">
    <property type="entry name" value="DEXDc_SecA"/>
    <property type="match status" value="1"/>
</dbReference>
<dbReference type="SUPFAM" id="SSF52540">
    <property type="entry name" value="P-loop containing nucleoside triphosphate hydrolases"/>
    <property type="match status" value="2"/>
</dbReference>
<dbReference type="CDD" id="cd18803">
    <property type="entry name" value="SF2_C_secA"/>
    <property type="match status" value="1"/>
</dbReference>
<evidence type="ECO:0000256" key="2">
    <source>
        <dbReference type="ARBA" id="ARBA00022475"/>
    </source>
</evidence>
<evidence type="ECO:0000256" key="8">
    <source>
        <dbReference type="ARBA" id="ARBA00022967"/>
    </source>
</evidence>
<keyword evidence="6 11" id="KW-0067">ATP-binding</keyword>
<evidence type="ECO:0000256" key="9">
    <source>
        <dbReference type="ARBA" id="ARBA00023010"/>
    </source>
</evidence>
<dbReference type="PROSITE" id="PS51194">
    <property type="entry name" value="HELICASE_CTER"/>
    <property type="match status" value="1"/>
</dbReference>
<reference evidence="15 16" key="1">
    <citation type="submission" date="2020-04" db="EMBL/GenBank/DDBJ databases">
        <title>Marinobacter oceani sp. nov., isolated from marine solar saltern.</title>
        <authorList>
            <person name="Chen X.-Y."/>
        </authorList>
    </citation>
    <scope>NUCLEOTIDE SEQUENCE [LARGE SCALE GENOMIC DNA]</scope>
    <source>
        <strain evidence="15 16">W62</strain>
    </source>
</reference>
<keyword evidence="7 11" id="KW-0653">Protein transport</keyword>
<dbReference type="InterPro" id="IPR044722">
    <property type="entry name" value="SecA_SF2_C"/>
</dbReference>
<dbReference type="SMART" id="SM00958">
    <property type="entry name" value="SecA_PP_bind"/>
    <property type="match status" value="1"/>
</dbReference>
<feature type="domain" description="Helicase ATP-binding" evidence="12">
    <location>
        <begin position="123"/>
        <end position="296"/>
    </location>
</feature>
<dbReference type="InterPro" id="IPR020937">
    <property type="entry name" value="SecA_CS"/>
</dbReference>
<accession>A0A7Y0WTI0</accession>
<comment type="subunit">
    <text evidence="11">Monomer and homodimer. Part of the essential Sec protein translocation apparatus which comprises SecA, SecYEG and auxiliary proteins SecDF-YajC and YidC.</text>
</comment>
<dbReference type="Gene3D" id="3.90.1440.10">
    <property type="entry name" value="SecA, preprotein cross-linking domain"/>
    <property type="match status" value="1"/>
</dbReference>
<keyword evidence="5 11" id="KW-0547">Nucleotide-binding</keyword>
<dbReference type="SMART" id="SM00957">
    <property type="entry name" value="SecA_DEAD"/>
    <property type="match status" value="1"/>
</dbReference>
<dbReference type="PRINTS" id="PR00906">
    <property type="entry name" value="SECA"/>
</dbReference>
<sequence length="664" mass="74337">MSEHIPSILDRDTLPELVPAYEKTRRERTAIDALAGFLEGRLARLFRPIYQRKIRGLLVHAEAIREDLGSLGDDELRAQTREAGGVLRRNGLSDKATMSRFLALLSEVSTRTLGLTPHPVQLEGVRVLLDGKLLEMATGEGKTLVAGLAAAAAALCGMRVHVVTVNDYLAARDADYIKPAMDFLRLSLGVVVKESSLARRIEAYACPVCYCTNNELAFDYLKDSLQSQAQGRLSERVFSRFYQKSARRIKGLEFAIVDEADSVMVDEARTPLILSEGIDRVIDDEVIERVMVYTQQLEPGEDFIVDHLRWSVVLTDACQQKTEGDFAQVTDGPLLLKVLRQELIIQALCAHYLYKPNEHYLVRDEKVEIIDEYTGRVMPDRVWSAGLHQMIEYKEHCPLTEPRLTVARITYQRFFRRYRKLAGMSGTVAEVSNEFWNVYGLAVYKVPTHKPCARKILPGQVFQSKTQKWQHLVRRVKDIHNSGAPVLIGVRSVAAIEEVCESLSSAGLHFETLHAANDEHEAETISKAGQRGKITVATNMAGRGTDIALGPGVDALGGLHVIMTERHDSGRIDRQLKGRCARQGNPGSFEIYQSLEDPLARLIKPRFLLNIARFGLTKNASRFASYLLAKAQLKLERQHSKTRESLLRSDHSEGDLLAFSGEPE</sequence>
<dbReference type="SUPFAM" id="SSF81767">
    <property type="entry name" value="Pre-protein crosslinking domain of SecA"/>
    <property type="match status" value="1"/>
</dbReference>
<dbReference type="HAMAP" id="MF_01382">
    <property type="entry name" value="SecA"/>
    <property type="match status" value="1"/>
</dbReference>
<evidence type="ECO:0000256" key="7">
    <source>
        <dbReference type="ARBA" id="ARBA00022927"/>
    </source>
</evidence>
<name>A0A7Y0WTI0_9GAMM</name>
<dbReference type="PANTHER" id="PTHR30612">
    <property type="entry name" value="SECA INNER MEMBRANE COMPONENT OF SEC PROTEIN SECRETION SYSTEM"/>
    <property type="match status" value="1"/>
</dbReference>
<dbReference type="GO" id="GO:0043952">
    <property type="term" value="P:protein transport by the Sec complex"/>
    <property type="evidence" value="ECO:0007669"/>
    <property type="project" value="TreeGrafter"/>
</dbReference>
<dbReference type="RefSeq" id="WP_135956234.1">
    <property type="nucleotide sequence ID" value="NZ_JABCKY010000007.1"/>
</dbReference>
<evidence type="ECO:0000313" key="15">
    <source>
        <dbReference type="EMBL" id="NMT65003.1"/>
    </source>
</evidence>
<dbReference type="InterPro" id="IPR011115">
    <property type="entry name" value="SecA_DEAD"/>
</dbReference>
<dbReference type="InterPro" id="IPR014001">
    <property type="entry name" value="Helicase_ATP-bd"/>
</dbReference>
<keyword evidence="9 11" id="KW-0811">Translocation</keyword>
<keyword evidence="4" id="KW-0997">Cell inner membrane</keyword>
<feature type="domain" description="Helicase C-terminal" evidence="13">
    <location>
        <begin position="471"/>
        <end position="629"/>
    </location>
</feature>
<dbReference type="InterPro" id="IPR011130">
    <property type="entry name" value="SecA_preprotein_X-link_dom"/>
</dbReference>
<evidence type="ECO:0000256" key="5">
    <source>
        <dbReference type="ARBA" id="ARBA00022741"/>
    </source>
</evidence>
<evidence type="ECO:0000256" key="10">
    <source>
        <dbReference type="ARBA" id="ARBA00023136"/>
    </source>
</evidence>
<dbReference type="FunFam" id="3.40.50.300:FF:000429">
    <property type="entry name" value="Preprotein translocase subunit SecA"/>
    <property type="match status" value="1"/>
</dbReference>
<dbReference type="InterPro" id="IPR001650">
    <property type="entry name" value="Helicase_C-like"/>
</dbReference>
<keyword evidence="16" id="KW-1185">Reference proteome</keyword>
<dbReference type="GO" id="GO:0008564">
    <property type="term" value="F:protein-exporting ATPase activity"/>
    <property type="evidence" value="ECO:0007669"/>
    <property type="project" value="UniProtKB-EC"/>
</dbReference>
<proteinExistence type="inferred from homology"/>
<evidence type="ECO:0000256" key="1">
    <source>
        <dbReference type="ARBA" id="ARBA00022448"/>
    </source>
</evidence>
<dbReference type="GO" id="GO:0031522">
    <property type="term" value="C:cell envelope Sec protein transport complex"/>
    <property type="evidence" value="ECO:0007669"/>
    <property type="project" value="TreeGrafter"/>
</dbReference>